<dbReference type="EMBL" id="JBANQN010000002">
    <property type="protein sequence ID" value="KAK6797223.1"/>
    <property type="molecule type" value="Genomic_DNA"/>
</dbReference>
<dbReference type="Proteomes" id="UP001371456">
    <property type="component" value="Unassembled WGS sequence"/>
</dbReference>
<protein>
    <submittedName>
        <fullName evidence="1">Uncharacterized protein</fullName>
    </submittedName>
</protein>
<keyword evidence="2" id="KW-1185">Reference proteome</keyword>
<organism evidence="1 2">
    <name type="scientific">Solanum bulbocastanum</name>
    <name type="common">Wild potato</name>
    <dbReference type="NCBI Taxonomy" id="147425"/>
    <lineage>
        <taxon>Eukaryota</taxon>
        <taxon>Viridiplantae</taxon>
        <taxon>Streptophyta</taxon>
        <taxon>Embryophyta</taxon>
        <taxon>Tracheophyta</taxon>
        <taxon>Spermatophyta</taxon>
        <taxon>Magnoliopsida</taxon>
        <taxon>eudicotyledons</taxon>
        <taxon>Gunneridae</taxon>
        <taxon>Pentapetalae</taxon>
        <taxon>asterids</taxon>
        <taxon>lamiids</taxon>
        <taxon>Solanales</taxon>
        <taxon>Solanaceae</taxon>
        <taxon>Solanoideae</taxon>
        <taxon>Solaneae</taxon>
        <taxon>Solanum</taxon>
    </lineage>
</organism>
<accession>A0AAN8TYI5</accession>
<dbReference type="AlphaFoldDB" id="A0AAN8TYI5"/>
<name>A0AAN8TYI5_SOLBU</name>
<evidence type="ECO:0000313" key="2">
    <source>
        <dbReference type="Proteomes" id="UP001371456"/>
    </source>
</evidence>
<comment type="caution">
    <text evidence="1">The sequence shown here is derived from an EMBL/GenBank/DDBJ whole genome shotgun (WGS) entry which is preliminary data.</text>
</comment>
<reference evidence="1 2" key="1">
    <citation type="submission" date="2024-02" db="EMBL/GenBank/DDBJ databases">
        <title>de novo genome assembly of Solanum bulbocastanum strain 11H21.</title>
        <authorList>
            <person name="Hosaka A.J."/>
        </authorList>
    </citation>
    <scope>NUCLEOTIDE SEQUENCE [LARGE SCALE GENOMIC DNA]</scope>
    <source>
        <tissue evidence="1">Young leaves</tissue>
    </source>
</reference>
<sequence>MITFGILQRGCSNLWN</sequence>
<evidence type="ECO:0000313" key="1">
    <source>
        <dbReference type="EMBL" id="KAK6797223.1"/>
    </source>
</evidence>
<gene>
    <name evidence="1" type="ORF">RDI58_004925</name>
</gene>
<proteinExistence type="predicted"/>